<dbReference type="PANTHER" id="PTHR22752">
    <property type="entry name" value="G PROTEIN-COUPLED RECEPTOR"/>
    <property type="match status" value="1"/>
</dbReference>
<keyword evidence="7 9" id="KW-0675">Receptor</keyword>
<evidence type="ECO:0000256" key="3">
    <source>
        <dbReference type="ARBA" id="ARBA00022692"/>
    </source>
</evidence>
<sequence length="433" mass="49654">MAPCLLNTNAKQILSFGGNSSQPGRLINCSNTNFSFVNNETKDLDNLEEVNLGKSIMMLFAIGVAVMGNFFIIFTYCKNFKMRTITNTLVVNLCAADLLSSIFDLPFWLSLTLGSTLYKQFTLCRIIFCFEDLFHIVAILTMCGIAIDRYVTLVKGLRRLMTHRRAHLLIVWSWIQALISAAPWNLIHKLHGSKRCTTFPHFYEPSIRIEVFNIFLKVINIVFPFLLCYYVFYRIIQAVRGRSKVNIDNNYVSRNYSAERFAVDAYKRSSKTAIILFLMFFICTFPELCVTFWSVITSDKVGFGIGFITYFIFTLKRSLFPAIYIFRNRVIWSYIHETLTCAFCRGNGNSIHNDSLSYVPADQSISCFTVFGRNFYRSRIDPSVFDGEKNYFPKNLEVCFVCDGKEVIAVGDKFTDITKVEEKKVNPSSSSVN</sequence>
<dbReference type="Pfam" id="PF00001">
    <property type="entry name" value="7tm_1"/>
    <property type="match status" value="1"/>
</dbReference>
<evidence type="ECO:0000256" key="7">
    <source>
        <dbReference type="ARBA" id="ARBA00023170"/>
    </source>
</evidence>
<dbReference type="PANTHER" id="PTHR22752:SF1">
    <property type="entry name" value="G-PROTEIN COUPLED RECEPTOR 176"/>
    <property type="match status" value="1"/>
</dbReference>
<evidence type="ECO:0000256" key="4">
    <source>
        <dbReference type="ARBA" id="ARBA00022989"/>
    </source>
</evidence>
<evidence type="ECO:0000259" key="11">
    <source>
        <dbReference type="PROSITE" id="PS50262"/>
    </source>
</evidence>
<comment type="similarity">
    <text evidence="9">Belongs to the G-protein coupled receptor 1 family.</text>
</comment>
<keyword evidence="6 10" id="KW-0472">Membrane</keyword>
<feature type="transmembrane region" description="Helical" evidence="10">
    <location>
        <begin position="89"/>
        <end position="111"/>
    </location>
</feature>
<evidence type="ECO:0000256" key="5">
    <source>
        <dbReference type="ARBA" id="ARBA00023040"/>
    </source>
</evidence>
<dbReference type="PROSITE" id="PS00237">
    <property type="entry name" value="G_PROTEIN_RECEP_F1_1"/>
    <property type="match status" value="1"/>
</dbReference>
<keyword evidence="12" id="KW-1185">Reference proteome</keyword>
<evidence type="ECO:0000313" key="13">
    <source>
        <dbReference type="RefSeq" id="XP_031560465.1"/>
    </source>
</evidence>
<protein>
    <submittedName>
        <fullName evidence="13">High-affinity lysophosphatidic acid receptor-like</fullName>
    </submittedName>
</protein>
<keyword evidence="3 9" id="KW-0812">Transmembrane</keyword>
<dbReference type="OrthoDB" id="5955240at2759"/>
<evidence type="ECO:0000256" key="8">
    <source>
        <dbReference type="ARBA" id="ARBA00023224"/>
    </source>
</evidence>
<keyword evidence="2" id="KW-1003">Cell membrane</keyword>
<proteinExistence type="inferred from homology"/>
<dbReference type="AlphaFoldDB" id="A0A6P8I6W1"/>
<feature type="transmembrane region" description="Helical" evidence="10">
    <location>
        <begin position="207"/>
        <end position="232"/>
    </location>
</feature>
<comment type="subcellular location">
    <subcellularLocation>
        <location evidence="1">Cell membrane</location>
        <topology evidence="1">Multi-pass membrane protein</topology>
    </subcellularLocation>
</comment>
<evidence type="ECO:0000313" key="12">
    <source>
        <dbReference type="Proteomes" id="UP000515163"/>
    </source>
</evidence>
<feature type="transmembrane region" description="Helical" evidence="10">
    <location>
        <begin position="302"/>
        <end position="326"/>
    </location>
</feature>
<keyword evidence="4 10" id="KW-1133">Transmembrane helix</keyword>
<keyword evidence="8 9" id="KW-0807">Transducer</keyword>
<dbReference type="PRINTS" id="PR00237">
    <property type="entry name" value="GPCRRHODOPSN"/>
</dbReference>
<dbReference type="InterPro" id="IPR000276">
    <property type="entry name" value="GPCR_Rhodpsn"/>
</dbReference>
<dbReference type="GO" id="GO:0004930">
    <property type="term" value="F:G protein-coupled receptor activity"/>
    <property type="evidence" value="ECO:0007669"/>
    <property type="project" value="UniProtKB-KW"/>
</dbReference>
<name>A0A6P8I6W1_ACTTE</name>
<reference evidence="13" key="1">
    <citation type="submission" date="2025-08" db="UniProtKB">
        <authorList>
            <consortium name="RefSeq"/>
        </authorList>
    </citation>
    <scope>IDENTIFICATION</scope>
    <source>
        <tissue evidence="13">Tentacle</tissue>
    </source>
</reference>
<feature type="transmembrane region" description="Helical" evidence="10">
    <location>
        <begin position="123"/>
        <end position="147"/>
    </location>
</feature>
<accession>A0A6P8I6W1</accession>
<dbReference type="GO" id="GO:0005886">
    <property type="term" value="C:plasma membrane"/>
    <property type="evidence" value="ECO:0007669"/>
    <property type="project" value="UniProtKB-SubCell"/>
</dbReference>
<dbReference type="CDD" id="cd00637">
    <property type="entry name" value="7tm_classA_rhodopsin-like"/>
    <property type="match status" value="1"/>
</dbReference>
<feature type="transmembrane region" description="Helical" evidence="10">
    <location>
        <begin position="56"/>
        <end position="77"/>
    </location>
</feature>
<dbReference type="GeneID" id="116296568"/>
<dbReference type="Proteomes" id="UP000515163">
    <property type="component" value="Unplaced"/>
</dbReference>
<keyword evidence="5 9" id="KW-0297">G-protein coupled receptor</keyword>
<evidence type="ECO:0000256" key="1">
    <source>
        <dbReference type="ARBA" id="ARBA00004651"/>
    </source>
</evidence>
<evidence type="ECO:0000256" key="2">
    <source>
        <dbReference type="ARBA" id="ARBA00022475"/>
    </source>
</evidence>
<dbReference type="InParanoid" id="A0A6P8I6W1"/>
<dbReference type="PROSITE" id="PS50262">
    <property type="entry name" value="G_PROTEIN_RECEP_F1_2"/>
    <property type="match status" value="1"/>
</dbReference>
<dbReference type="SUPFAM" id="SSF81321">
    <property type="entry name" value="Family A G protein-coupled receptor-like"/>
    <property type="match status" value="1"/>
</dbReference>
<evidence type="ECO:0000256" key="9">
    <source>
        <dbReference type="RuleBase" id="RU000688"/>
    </source>
</evidence>
<dbReference type="InterPro" id="IPR017452">
    <property type="entry name" value="GPCR_Rhodpsn_7TM"/>
</dbReference>
<feature type="transmembrane region" description="Helical" evidence="10">
    <location>
        <begin position="168"/>
        <end position="187"/>
    </location>
</feature>
<evidence type="ECO:0000256" key="6">
    <source>
        <dbReference type="ARBA" id="ARBA00023136"/>
    </source>
</evidence>
<feature type="domain" description="G-protein coupled receptors family 1 profile" evidence="11">
    <location>
        <begin position="68"/>
        <end position="324"/>
    </location>
</feature>
<evidence type="ECO:0000256" key="10">
    <source>
        <dbReference type="SAM" id="Phobius"/>
    </source>
</evidence>
<gene>
    <name evidence="13" type="primary">LOC116296568</name>
</gene>
<dbReference type="RefSeq" id="XP_031560465.1">
    <property type="nucleotide sequence ID" value="XM_031704605.1"/>
</dbReference>
<dbReference type="KEGG" id="aten:116296568"/>
<dbReference type="Gene3D" id="1.20.1070.10">
    <property type="entry name" value="Rhodopsin 7-helix transmembrane proteins"/>
    <property type="match status" value="1"/>
</dbReference>
<organism evidence="12 13">
    <name type="scientific">Actinia tenebrosa</name>
    <name type="common">Australian red waratah sea anemone</name>
    <dbReference type="NCBI Taxonomy" id="6105"/>
    <lineage>
        <taxon>Eukaryota</taxon>
        <taxon>Metazoa</taxon>
        <taxon>Cnidaria</taxon>
        <taxon>Anthozoa</taxon>
        <taxon>Hexacorallia</taxon>
        <taxon>Actiniaria</taxon>
        <taxon>Actiniidae</taxon>
        <taxon>Actinia</taxon>
    </lineage>
</organism>
<feature type="transmembrane region" description="Helical" evidence="10">
    <location>
        <begin position="274"/>
        <end position="296"/>
    </location>
</feature>